<evidence type="ECO:0000256" key="2">
    <source>
        <dbReference type="ARBA" id="ARBA00011738"/>
    </source>
</evidence>
<dbReference type="AlphaFoldDB" id="A0A9P6TZ29"/>
<dbReference type="EC" id="1.8.1.7" evidence="3 16"/>
<feature type="binding site" evidence="13">
    <location>
        <position position="55"/>
    </location>
    <ligand>
        <name>FAD</name>
        <dbReference type="ChEBI" id="CHEBI:57692"/>
    </ligand>
</feature>
<keyword evidence="16" id="KW-0521">NADP</keyword>
<evidence type="ECO:0000256" key="1">
    <source>
        <dbReference type="ARBA" id="ARBA00007532"/>
    </source>
</evidence>
<dbReference type="PANTHER" id="PTHR42737:SF2">
    <property type="entry name" value="GLUTATHIONE REDUCTASE"/>
    <property type="match status" value="1"/>
</dbReference>
<evidence type="ECO:0000256" key="6">
    <source>
        <dbReference type="ARBA" id="ARBA00022827"/>
    </source>
</evidence>
<dbReference type="PRINTS" id="PR00411">
    <property type="entry name" value="PNDRDTASEI"/>
</dbReference>
<keyword evidence="20" id="KW-1185">Reference proteome</keyword>
<keyword evidence="13" id="KW-0520">NAD</keyword>
<dbReference type="Gene3D" id="3.30.390.30">
    <property type="match status" value="1"/>
</dbReference>
<keyword evidence="5 15" id="KW-0285">Flavoprotein</keyword>
<evidence type="ECO:0000313" key="19">
    <source>
        <dbReference type="EMBL" id="KAG0252164.1"/>
    </source>
</evidence>
<dbReference type="NCBIfam" id="TIGR01421">
    <property type="entry name" value="gluta_reduc_1"/>
    <property type="match status" value="1"/>
</dbReference>
<keyword evidence="13" id="KW-0547">Nucleotide-binding</keyword>
<dbReference type="InterPro" id="IPR046952">
    <property type="entry name" value="GSHR/TRXR-like"/>
</dbReference>
<evidence type="ECO:0000256" key="3">
    <source>
        <dbReference type="ARBA" id="ARBA00012607"/>
    </source>
</evidence>
<evidence type="ECO:0000256" key="14">
    <source>
        <dbReference type="PIRSR" id="PIRSR000350-4"/>
    </source>
</evidence>
<keyword evidence="6 13" id="KW-0274">FAD</keyword>
<dbReference type="InterPro" id="IPR006322">
    <property type="entry name" value="Glutathione_Rdtase_euk/bac"/>
</dbReference>
<keyword evidence="8" id="KW-1015">Disulfide bond</keyword>
<evidence type="ECO:0000256" key="8">
    <source>
        <dbReference type="ARBA" id="ARBA00023157"/>
    </source>
</evidence>
<keyword evidence="9 15" id="KW-0676">Redox-active center</keyword>
<dbReference type="InterPro" id="IPR004099">
    <property type="entry name" value="Pyr_nucl-diS_OxRdtase_dimer"/>
</dbReference>
<dbReference type="EMBL" id="JAAAJA010000540">
    <property type="protein sequence ID" value="KAG0252164.1"/>
    <property type="molecule type" value="Genomic_DNA"/>
</dbReference>
<keyword evidence="7 15" id="KW-0560">Oxidoreductase</keyword>
<dbReference type="NCBIfam" id="NF004776">
    <property type="entry name" value="PRK06116.1"/>
    <property type="match status" value="1"/>
</dbReference>
<evidence type="ECO:0000256" key="13">
    <source>
        <dbReference type="PIRSR" id="PIRSR000350-3"/>
    </source>
</evidence>
<feature type="disulfide bond" description="Redox-active" evidence="14">
    <location>
        <begin position="46"/>
        <end position="51"/>
    </location>
</feature>
<comment type="catalytic activity">
    <reaction evidence="10 16">
        <text>2 glutathione + NADP(+) = glutathione disulfide + NADPH + H(+)</text>
        <dbReference type="Rhea" id="RHEA:11740"/>
        <dbReference type="ChEBI" id="CHEBI:15378"/>
        <dbReference type="ChEBI" id="CHEBI:57783"/>
        <dbReference type="ChEBI" id="CHEBI:57925"/>
        <dbReference type="ChEBI" id="CHEBI:58297"/>
        <dbReference type="ChEBI" id="CHEBI:58349"/>
        <dbReference type="EC" id="1.8.1.7"/>
    </reaction>
</comment>
<dbReference type="SUPFAM" id="SSF55424">
    <property type="entry name" value="FAD/NAD-linked reductases, dimerisation (C-terminal) domain"/>
    <property type="match status" value="1"/>
</dbReference>
<dbReference type="GO" id="GO:0034599">
    <property type="term" value="P:cellular response to oxidative stress"/>
    <property type="evidence" value="ECO:0007669"/>
    <property type="project" value="TreeGrafter"/>
</dbReference>
<evidence type="ECO:0000313" key="20">
    <source>
        <dbReference type="Proteomes" id="UP000726737"/>
    </source>
</evidence>
<dbReference type="PRINTS" id="PR00368">
    <property type="entry name" value="FADPNR"/>
</dbReference>
<dbReference type="FunFam" id="3.50.50.60:FF:000235">
    <property type="entry name" value="Glutathione reductase"/>
    <property type="match status" value="1"/>
</dbReference>
<comment type="caution">
    <text evidence="19">The sequence shown here is derived from an EMBL/GenBank/DDBJ whole genome shotgun (WGS) entry which is preliminary data.</text>
</comment>
<name>A0A9P6TZ29_9FUNG</name>
<sequence>MPPTGKIYDYLVIGGGSGGLASARRAASYGAKVGLIEGSGRLGGTCVNVGCVPKKVMWNTASIAEAIHDAKEYGFPEVGPTTFDWNTLKNKRDAYIKRLNGIYERNLEKDEVEYITGMASFVSKNSVTLGNGEEIHAKKILIAVGGRPTIPKVPGAELGIDSDGFFDLEHQPKRVAVVGTGYIGIELAGIFHALGSKVSIFSRTQEILRPFDPIIKDTLRKEMIKIGVDIVTNSKVTALAKTDNKAINISYISNGQEGTAEFDTVLWAIGREPLLEKLAIDKAGVTINDMGYVIADGYQETVVPDVYALGDVCGIEQLTPVAIAAGRRLSDRLFGPEQFKNSKLDYDNVPSVIFSHPTAGAVGLTEEKAKQVYGAENLNVYVSEFSGMYNAMKTHKTPSAFKLICAGPEEKVVGIHIVGQGSDEMLQGFAVALKMGATKADFDSTVALHPTSAEELVTLTKANLKKN</sequence>
<dbReference type="PANTHER" id="PTHR42737">
    <property type="entry name" value="GLUTATHIONE REDUCTASE"/>
    <property type="match status" value="1"/>
</dbReference>
<feature type="binding site" evidence="13">
    <location>
        <position position="311"/>
    </location>
    <ligand>
        <name>FAD</name>
        <dbReference type="ChEBI" id="CHEBI:57692"/>
    </ligand>
</feature>
<protein>
    <recommendedName>
        <fullName evidence="4 16">Glutathione reductase</fullName>
        <ecNumber evidence="3 16">1.8.1.7</ecNumber>
    </recommendedName>
</protein>
<evidence type="ECO:0000256" key="16">
    <source>
        <dbReference type="RuleBase" id="RU365016"/>
    </source>
</evidence>
<comment type="function">
    <text evidence="11 16">Catalyzes the reduction of glutathione disulfide (GSSG) to reduced glutathione (GSH). Constitutes the major mechanism to maintain a high GSH:GSSG ratio in the cytosol.</text>
</comment>
<dbReference type="GO" id="GO:0050661">
    <property type="term" value="F:NADP binding"/>
    <property type="evidence" value="ECO:0007669"/>
    <property type="project" value="InterPro"/>
</dbReference>
<evidence type="ECO:0000256" key="15">
    <source>
        <dbReference type="RuleBase" id="RU003691"/>
    </source>
</evidence>
<dbReference type="GO" id="GO:0045454">
    <property type="term" value="P:cell redox homeostasis"/>
    <property type="evidence" value="ECO:0007669"/>
    <property type="project" value="InterPro"/>
</dbReference>
<dbReference type="Pfam" id="PF07992">
    <property type="entry name" value="Pyr_redox_2"/>
    <property type="match status" value="1"/>
</dbReference>
<evidence type="ECO:0000256" key="5">
    <source>
        <dbReference type="ARBA" id="ARBA00022630"/>
    </source>
</evidence>
<dbReference type="GO" id="GO:0006749">
    <property type="term" value="P:glutathione metabolic process"/>
    <property type="evidence" value="ECO:0007669"/>
    <property type="project" value="InterPro"/>
</dbReference>
<feature type="binding site" evidence="13">
    <location>
        <position position="270"/>
    </location>
    <ligand>
        <name>NAD(+)</name>
        <dbReference type="ChEBI" id="CHEBI:57540"/>
    </ligand>
</feature>
<comment type="cofactor">
    <cofactor evidence="13">
        <name>FAD</name>
        <dbReference type="ChEBI" id="CHEBI:57692"/>
    </cofactor>
    <text evidence="13">Binds 1 FAD per subunit.</text>
</comment>
<dbReference type="GO" id="GO:0050660">
    <property type="term" value="F:flavin adenine dinucleotide binding"/>
    <property type="evidence" value="ECO:0007669"/>
    <property type="project" value="InterPro"/>
</dbReference>
<dbReference type="InterPro" id="IPR023753">
    <property type="entry name" value="FAD/NAD-binding_dom"/>
</dbReference>
<evidence type="ECO:0000256" key="11">
    <source>
        <dbReference type="ARBA" id="ARBA00056905"/>
    </source>
</evidence>
<gene>
    <name evidence="19" type="primary">GLR1</name>
    <name evidence="19" type="ORF">BG011_007171</name>
</gene>
<dbReference type="GO" id="GO:0005739">
    <property type="term" value="C:mitochondrion"/>
    <property type="evidence" value="ECO:0007669"/>
    <property type="project" value="TreeGrafter"/>
</dbReference>
<dbReference type="FunFam" id="3.30.390.30:FF:000003">
    <property type="entry name" value="Glutathione reductase"/>
    <property type="match status" value="1"/>
</dbReference>
<proteinExistence type="inferred from homology"/>
<comment type="subunit">
    <text evidence="2">Homodimer.</text>
</comment>
<evidence type="ECO:0000256" key="12">
    <source>
        <dbReference type="PIRSR" id="PIRSR000350-2"/>
    </source>
</evidence>
<reference evidence="19" key="1">
    <citation type="journal article" date="2020" name="Fungal Divers.">
        <title>Resolving the Mortierellaceae phylogeny through synthesis of multi-gene phylogenetics and phylogenomics.</title>
        <authorList>
            <person name="Vandepol N."/>
            <person name="Liber J."/>
            <person name="Desiro A."/>
            <person name="Na H."/>
            <person name="Kennedy M."/>
            <person name="Barry K."/>
            <person name="Grigoriev I.V."/>
            <person name="Miller A.N."/>
            <person name="O'Donnell K."/>
            <person name="Stajich J.E."/>
            <person name="Bonito G."/>
        </authorList>
    </citation>
    <scope>NUCLEOTIDE SEQUENCE</scope>
    <source>
        <strain evidence="19">KOD948</strain>
    </source>
</reference>
<dbReference type="InterPro" id="IPR001100">
    <property type="entry name" value="Pyr_nuc-diS_OxRdtase"/>
</dbReference>
<feature type="binding site" evidence="13">
    <location>
        <begin position="179"/>
        <end position="186"/>
    </location>
    <ligand>
        <name>NAD(+)</name>
        <dbReference type="ChEBI" id="CHEBI:57540"/>
    </ligand>
</feature>
<evidence type="ECO:0000256" key="7">
    <source>
        <dbReference type="ARBA" id="ARBA00023002"/>
    </source>
</evidence>
<dbReference type="SUPFAM" id="SSF51905">
    <property type="entry name" value="FAD/NAD(P)-binding domain"/>
    <property type="match status" value="1"/>
</dbReference>
<dbReference type="Gene3D" id="3.50.50.60">
    <property type="entry name" value="FAD/NAD(P)-binding domain"/>
    <property type="match status" value="2"/>
</dbReference>
<dbReference type="Pfam" id="PF02852">
    <property type="entry name" value="Pyr_redox_dim"/>
    <property type="match status" value="1"/>
</dbReference>
<feature type="domain" description="Pyridine nucleotide-disulphide oxidoreductase dimerisation" evidence="17">
    <location>
        <begin position="349"/>
        <end position="458"/>
    </location>
</feature>
<accession>A0A9P6TZ29</accession>
<dbReference type="PIRSF" id="PIRSF000350">
    <property type="entry name" value="Mercury_reductase_MerA"/>
    <property type="match status" value="1"/>
</dbReference>
<comment type="similarity">
    <text evidence="1 15">Belongs to the class-I pyridine nucleotide-disulfide oxidoreductase family.</text>
</comment>
<evidence type="ECO:0000256" key="10">
    <source>
        <dbReference type="ARBA" id="ARBA00049142"/>
    </source>
</evidence>
<dbReference type="GO" id="GO:0004362">
    <property type="term" value="F:glutathione-disulfide reductase (NADPH) activity"/>
    <property type="evidence" value="ECO:0007669"/>
    <property type="project" value="UniProtKB-EC"/>
</dbReference>
<dbReference type="InterPro" id="IPR012999">
    <property type="entry name" value="Pyr_OxRdtase_I_AS"/>
</dbReference>
<feature type="domain" description="FAD/NAD(P)-binding" evidence="18">
    <location>
        <begin position="8"/>
        <end position="326"/>
    </location>
</feature>
<dbReference type="InterPro" id="IPR016156">
    <property type="entry name" value="FAD/NAD-linked_Rdtase_dimer_sf"/>
</dbReference>
<organism evidence="19 20">
    <name type="scientific">Mortierella polycephala</name>
    <dbReference type="NCBI Taxonomy" id="41804"/>
    <lineage>
        <taxon>Eukaryota</taxon>
        <taxon>Fungi</taxon>
        <taxon>Fungi incertae sedis</taxon>
        <taxon>Mucoromycota</taxon>
        <taxon>Mortierellomycotina</taxon>
        <taxon>Mortierellomycetes</taxon>
        <taxon>Mortierellales</taxon>
        <taxon>Mortierellaceae</taxon>
        <taxon>Mortierella</taxon>
    </lineage>
</organism>
<evidence type="ECO:0000256" key="9">
    <source>
        <dbReference type="ARBA" id="ARBA00023284"/>
    </source>
</evidence>
<dbReference type="PROSITE" id="PS00076">
    <property type="entry name" value="PYRIDINE_REDOX_1"/>
    <property type="match status" value="1"/>
</dbReference>
<dbReference type="InterPro" id="IPR036188">
    <property type="entry name" value="FAD/NAD-bd_sf"/>
</dbReference>
<feature type="active site" description="Proton acceptor" evidence="12">
    <location>
        <position position="449"/>
    </location>
</feature>
<dbReference type="GO" id="GO:0005829">
    <property type="term" value="C:cytosol"/>
    <property type="evidence" value="ECO:0007669"/>
    <property type="project" value="TreeGrafter"/>
</dbReference>
<comment type="subcellular location">
    <subcellularLocation>
        <location evidence="16">Cytoplasm</location>
    </subcellularLocation>
</comment>
<dbReference type="Proteomes" id="UP000726737">
    <property type="component" value="Unassembled WGS sequence"/>
</dbReference>
<evidence type="ECO:0000259" key="18">
    <source>
        <dbReference type="Pfam" id="PF07992"/>
    </source>
</evidence>
<evidence type="ECO:0000259" key="17">
    <source>
        <dbReference type="Pfam" id="PF02852"/>
    </source>
</evidence>
<evidence type="ECO:0000256" key="4">
    <source>
        <dbReference type="ARBA" id="ARBA00017111"/>
    </source>
</evidence>
<keyword evidence="16" id="KW-0963">Cytoplasm</keyword>
<dbReference type="OrthoDB" id="5956163at2759"/>